<dbReference type="Proteomes" id="UP001347796">
    <property type="component" value="Unassembled WGS sequence"/>
</dbReference>
<name>A0AAN8IWA8_PATCE</name>
<proteinExistence type="predicted"/>
<dbReference type="Pfam" id="PF03372">
    <property type="entry name" value="Exo_endo_phos"/>
    <property type="match status" value="1"/>
</dbReference>
<gene>
    <name evidence="2" type="ORF">SNE40_021123</name>
</gene>
<dbReference type="AlphaFoldDB" id="A0AAN8IWA8"/>
<comment type="caution">
    <text evidence="2">The sequence shown here is derived from an EMBL/GenBank/DDBJ whole genome shotgun (WGS) entry which is preliminary data.</text>
</comment>
<dbReference type="PANTHER" id="PTHR31635:SF196">
    <property type="entry name" value="REVERSE TRANSCRIPTASE DOMAIN-CONTAINING PROTEIN-RELATED"/>
    <property type="match status" value="1"/>
</dbReference>
<protein>
    <recommendedName>
        <fullName evidence="1">Reverse transcriptase domain-containing protein</fullName>
    </recommendedName>
</protein>
<keyword evidence="3" id="KW-1185">Reference proteome</keyword>
<accession>A0AAN8IWA8</accession>
<dbReference type="EMBL" id="JAZGQO010000018">
    <property type="protein sequence ID" value="KAK6167010.1"/>
    <property type="molecule type" value="Genomic_DNA"/>
</dbReference>
<dbReference type="Gene3D" id="3.60.10.10">
    <property type="entry name" value="Endonuclease/exonuclease/phosphatase"/>
    <property type="match status" value="1"/>
</dbReference>
<dbReference type="CDD" id="cd01650">
    <property type="entry name" value="RT_nLTR_like"/>
    <property type="match status" value="1"/>
</dbReference>
<dbReference type="PANTHER" id="PTHR31635">
    <property type="entry name" value="REVERSE TRANSCRIPTASE DOMAIN-CONTAINING PROTEIN-RELATED"/>
    <property type="match status" value="1"/>
</dbReference>
<feature type="domain" description="Reverse transcriptase" evidence="1">
    <location>
        <begin position="493"/>
        <end position="765"/>
    </location>
</feature>
<dbReference type="InterPro" id="IPR000477">
    <property type="entry name" value="RT_dom"/>
</dbReference>
<evidence type="ECO:0000313" key="3">
    <source>
        <dbReference type="Proteomes" id="UP001347796"/>
    </source>
</evidence>
<dbReference type="SUPFAM" id="SSF56672">
    <property type="entry name" value="DNA/RNA polymerases"/>
    <property type="match status" value="1"/>
</dbReference>
<evidence type="ECO:0000259" key="1">
    <source>
        <dbReference type="PROSITE" id="PS50878"/>
    </source>
</evidence>
<dbReference type="InterPro" id="IPR043502">
    <property type="entry name" value="DNA/RNA_pol_sf"/>
</dbReference>
<dbReference type="InterPro" id="IPR005135">
    <property type="entry name" value="Endo/exonuclease/phosphatase"/>
</dbReference>
<dbReference type="InterPro" id="IPR036691">
    <property type="entry name" value="Endo/exonu/phosph_ase_sf"/>
</dbReference>
<dbReference type="SUPFAM" id="SSF56219">
    <property type="entry name" value="DNase I-like"/>
    <property type="match status" value="1"/>
</dbReference>
<dbReference type="PROSITE" id="PS50878">
    <property type="entry name" value="RT_POL"/>
    <property type="match status" value="1"/>
</dbReference>
<evidence type="ECO:0000313" key="2">
    <source>
        <dbReference type="EMBL" id="KAK6167010.1"/>
    </source>
</evidence>
<sequence>MLKITSWNLNGLRDRSKLNNVFNLLNDFNYDIICLQETFWDDKFAASIEPLWNGTILYNNYPDVHRRGVAILFKNNIKSCIQNTVMDTIGRILKVDIYINDKNVSIFSIYAPNNDKERIAFFNDISTYINPNRLNIICGDFNDIVNPYLDRAKGMYTNKHSCAAFKSFINNNNLCDIYRHKHPDQVQFTRRAVNNNKPRMSRIDYILVSRQVKSNVVNVYITHTKLSDHSQVILTVDLSECERGPGVYIFNNTLLNDIVFCEKINNIIINESKLDLFNSEPLVWWDNLKYKIKSTARIYSKHIKKKQRELYWDVQNKLTKEYARLERTNSTNFDTMIELETKLEHIENDLCKGAILRSKVQHAVDSDRNTSYFLSLEKQRQNNKCIKELINDNGDILNDTSSILYECSSFYSNLYAKDEDNLSAINDLSKVINNTILPIDREFCDKSITLDELSTTLKSLTKNKSPGLDSLPPELYLKFWDTLGPLYQHVINYIYANGIMSRSMRKGMLTLIFKEKGDRRNLKNYRPISLLNTDYKILSKCLSTRLRKVIHTIISPEQTCSIPGRNILHTVASIRDLIDYTDDEDIEGFILKLDAEKAFDRVSHIYLFHVLKCFGFGDSFIKWIKILYSDISSTVKCNGHLSPFFKVGRSVRQGCPLSAILYVITAEPLNLLIKQSPLKGIPIKDSNIVSLIYQHADDTNLTLANIESVNSVFKVLELYVRGSGALINKSKSELLPIGKSEYLDYAYNIDVKIVSDAIEILGVYLGPNRKVCSSLNWDSKVSKIKQLLGLWSRRRITFAGKVTVIQSLLLSKLWYTASVIPLPDAVEREITSLVNKFLWRGKPPRVKHTTLVKTKADGGLNLPNIKLKCQSLCLKWITKFCDINYNHVWKSIMTYYLSKGTCFKNCMNILKLNLDKNILSNLPEFYKYILHAWDDLNKHTRPEPRNIKDVSIQPIFNNSRIRHNGRMLDFKLFQSPSIKYIYDIVYYVKPGFIPFHSVKDIINDDTDIYDNDKILKNYELIKSSIPESWKNIIENQCYDSTCSTSDEVVFILNDASVKSNALTSKFCYKLLLKNYVSDPASYSYWKENNINVNWPVVWKSVFKNYKNPINIDLDFKIAHNIVWTKEKLYKVKIVDNNLCPVCKIYLEDIVHMFIDCSCLSNLIALLKEIINDILKYKINDDDFKSGLLLGMQSTIVAAQVELSDVVLSAARQAIYKRRMFMLDNLNSRLNIILLFKHILKNNLYHISKYFKNIKTFIDKFIKPSFLIVYEDNGDIQLDF</sequence>
<organism evidence="2 3">
    <name type="scientific">Patella caerulea</name>
    <name type="common">Rayed Mediterranean limpet</name>
    <dbReference type="NCBI Taxonomy" id="87958"/>
    <lineage>
        <taxon>Eukaryota</taxon>
        <taxon>Metazoa</taxon>
        <taxon>Spiralia</taxon>
        <taxon>Lophotrochozoa</taxon>
        <taxon>Mollusca</taxon>
        <taxon>Gastropoda</taxon>
        <taxon>Patellogastropoda</taxon>
        <taxon>Patelloidea</taxon>
        <taxon>Patellidae</taxon>
        <taxon>Patella</taxon>
    </lineage>
</organism>
<reference evidence="2 3" key="1">
    <citation type="submission" date="2024-01" db="EMBL/GenBank/DDBJ databases">
        <title>The genome of the rayed Mediterranean limpet Patella caerulea (Linnaeus, 1758).</title>
        <authorList>
            <person name="Anh-Thu Weber A."/>
            <person name="Halstead-Nussloch G."/>
        </authorList>
    </citation>
    <scope>NUCLEOTIDE SEQUENCE [LARGE SCALE GENOMIC DNA]</scope>
    <source>
        <strain evidence="2">AATW-2023a</strain>
        <tissue evidence="2">Whole specimen</tissue>
    </source>
</reference>
<dbReference type="GO" id="GO:0003824">
    <property type="term" value="F:catalytic activity"/>
    <property type="evidence" value="ECO:0007669"/>
    <property type="project" value="InterPro"/>
</dbReference>
<dbReference type="Pfam" id="PF00078">
    <property type="entry name" value="RVT_1"/>
    <property type="match status" value="1"/>
</dbReference>
<dbReference type="CDD" id="cd09076">
    <property type="entry name" value="L1-EN"/>
    <property type="match status" value="1"/>
</dbReference>